<evidence type="ECO:0000313" key="3">
    <source>
        <dbReference type="Proteomes" id="UP000297245"/>
    </source>
</evidence>
<sequence>MTHLIFDDSRARLPPSKGGLGYKGGWTTLEGLHKTAEEHYKREDPSSRSGVAGISFKFGFGFRGSGKDKNKNRNKNNSDGKGSSFGAGSGFGQSYGSGLIRAERGVGEIGEKVKRGTGIDPVKVLAHNAGVAINGNGFVNGEKEKED</sequence>
<dbReference type="EMBL" id="ML179526">
    <property type="protein sequence ID" value="THU85844.1"/>
    <property type="molecule type" value="Genomic_DNA"/>
</dbReference>
<evidence type="ECO:0000256" key="1">
    <source>
        <dbReference type="SAM" id="MobiDB-lite"/>
    </source>
</evidence>
<feature type="compositionally biased region" description="Basic and acidic residues" evidence="1">
    <location>
        <begin position="1"/>
        <end position="11"/>
    </location>
</feature>
<organism evidence="2 3">
    <name type="scientific">Dendrothele bispora (strain CBS 962.96)</name>
    <dbReference type="NCBI Taxonomy" id="1314807"/>
    <lineage>
        <taxon>Eukaryota</taxon>
        <taxon>Fungi</taxon>
        <taxon>Dikarya</taxon>
        <taxon>Basidiomycota</taxon>
        <taxon>Agaricomycotina</taxon>
        <taxon>Agaricomycetes</taxon>
        <taxon>Agaricomycetidae</taxon>
        <taxon>Agaricales</taxon>
        <taxon>Agaricales incertae sedis</taxon>
        <taxon>Dendrothele</taxon>
    </lineage>
</organism>
<proteinExistence type="predicted"/>
<dbReference type="AlphaFoldDB" id="A0A4S8LAL4"/>
<protein>
    <submittedName>
        <fullName evidence="2">Uncharacterized protein</fullName>
    </submittedName>
</protein>
<dbReference type="OrthoDB" id="10058185at2759"/>
<evidence type="ECO:0000313" key="2">
    <source>
        <dbReference type="EMBL" id="THU85844.1"/>
    </source>
</evidence>
<gene>
    <name evidence="2" type="ORF">K435DRAFT_378558</name>
</gene>
<reference evidence="2 3" key="1">
    <citation type="journal article" date="2019" name="Nat. Ecol. Evol.">
        <title>Megaphylogeny resolves global patterns of mushroom evolution.</title>
        <authorList>
            <person name="Varga T."/>
            <person name="Krizsan K."/>
            <person name="Foldi C."/>
            <person name="Dima B."/>
            <person name="Sanchez-Garcia M."/>
            <person name="Sanchez-Ramirez S."/>
            <person name="Szollosi G.J."/>
            <person name="Szarkandi J.G."/>
            <person name="Papp V."/>
            <person name="Albert L."/>
            <person name="Andreopoulos W."/>
            <person name="Angelini C."/>
            <person name="Antonin V."/>
            <person name="Barry K.W."/>
            <person name="Bougher N.L."/>
            <person name="Buchanan P."/>
            <person name="Buyck B."/>
            <person name="Bense V."/>
            <person name="Catcheside P."/>
            <person name="Chovatia M."/>
            <person name="Cooper J."/>
            <person name="Damon W."/>
            <person name="Desjardin D."/>
            <person name="Finy P."/>
            <person name="Geml J."/>
            <person name="Haridas S."/>
            <person name="Hughes K."/>
            <person name="Justo A."/>
            <person name="Karasinski D."/>
            <person name="Kautmanova I."/>
            <person name="Kiss B."/>
            <person name="Kocsube S."/>
            <person name="Kotiranta H."/>
            <person name="LaButti K.M."/>
            <person name="Lechner B.E."/>
            <person name="Liimatainen K."/>
            <person name="Lipzen A."/>
            <person name="Lukacs Z."/>
            <person name="Mihaltcheva S."/>
            <person name="Morgado L.N."/>
            <person name="Niskanen T."/>
            <person name="Noordeloos M.E."/>
            <person name="Ohm R.A."/>
            <person name="Ortiz-Santana B."/>
            <person name="Ovrebo C."/>
            <person name="Racz N."/>
            <person name="Riley R."/>
            <person name="Savchenko A."/>
            <person name="Shiryaev A."/>
            <person name="Soop K."/>
            <person name="Spirin V."/>
            <person name="Szebenyi C."/>
            <person name="Tomsovsky M."/>
            <person name="Tulloss R.E."/>
            <person name="Uehling J."/>
            <person name="Grigoriev I.V."/>
            <person name="Vagvolgyi C."/>
            <person name="Papp T."/>
            <person name="Martin F.M."/>
            <person name="Miettinen O."/>
            <person name="Hibbett D.S."/>
            <person name="Nagy L.G."/>
        </authorList>
    </citation>
    <scope>NUCLEOTIDE SEQUENCE [LARGE SCALE GENOMIC DNA]</scope>
    <source>
        <strain evidence="2 3">CBS 962.96</strain>
    </source>
</reference>
<keyword evidence="3" id="KW-1185">Reference proteome</keyword>
<name>A0A4S8LAL4_DENBC</name>
<feature type="region of interest" description="Disordered" evidence="1">
    <location>
        <begin position="60"/>
        <end position="89"/>
    </location>
</feature>
<accession>A0A4S8LAL4</accession>
<dbReference type="Proteomes" id="UP000297245">
    <property type="component" value="Unassembled WGS sequence"/>
</dbReference>
<feature type="region of interest" description="Disordered" evidence="1">
    <location>
        <begin position="1"/>
        <end position="20"/>
    </location>
</feature>